<comment type="similarity">
    <text evidence="2 5">Belongs to the CGI121/TPRKB family.</text>
</comment>
<dbReference type="GO" id="GO:0000408">
    <property type="term" value="C:EKC/KEOPS complex"/>
    <property type="evidence" value="ECO:0007669"/>
    <property type="project" value="TreeGrafter"/>
</dbReference>
<reference evidence="6" key="1">
    <citation type="submission" date="2014-05" db="EMBL/GenBank/DDBJ databases">
        <title>The transcriptome of the halophilic microalga Tetraselmis sp. GSL018 isolated from the Great Salt Lake, Utah.</title>
        <authorList>
            <person name="Jinkerson R.E."/>
            <person name="D'Adamo S."/>
            <person name="Posewitz M.C."/>
        </authorList>
    </citation>
    <scope>NUCLEOTIDE SEQUENCE</scope>
    <source>
        <strain evidence="6">GSL018</strain>
    </source>
</reference>
<evidence type="ECO:0000313" key="6">
    <source>
        <dbReference type="EMBL" id="JAC72032.1"/>
    </source>
</evidence>
<protein>
    <submittedName>
        <fullName evidence="6">Protein CGI121</fullName>
    </submittedName>
</protein>
<evidence type="ECO:0000256" key="2">
    <source>
        <dbReference type="ARBA" id="ARBA00005546"/>
    </source>
</evidence>
<dbReference type="AlphaFoldDB" id="A0A061RGH3"/>
<dbReference type="NCBIfam" id="NF011465">
    <property type="entry name" value="PRK14886.1-1"/>
    <property type="match status" value="1"/>
</dbReference>
<dbReference type="InterPro" id="IPR013926">
    <property type="entry name" value="CGI121/TPRKB"/>
</dbReference>
<dbReference type="PANTHER" id="PTHR15840:SF10">
    <property type="entry name" value="EKC_KEOPS COMPLEX SUBUNIT TPRKB"/>
    <property type="match status" value="1"/>
</dbReference>
<name>A0A061RGH3_9CHLO</name>
<keyword evidence="3" id="KW-0819">tRNA processing</keyword>
<evidence type="ECO:0000256" key="4">
    <source>
        <dbReference type="ARBA" id="ARBA00023242"/>
    </source>
</evidence>
<dbReference type="PANTHER" id="PTHR15840">
    <property type="entry name" value="CGI-121 FAMILY MEMBER"/>
    <property type="match status" value="1"/>
</dbReference>
<evidence type="ECO:0000256" key="1">
    <source>
        <dbReference type="ARBA" id="ARBA00004123"/>
    </source>
</evidence>
<evidence type="ECO:0000256" key="5">
    <source>
        <dbReference type="RuleBase" id="RU004398"/>
    </source>
</evidence>
<comment type="subcellular location">
    <subcellularLocation>
        <location evidence="1">Nucleus</location>
    </subcellularLocation>
</comment>
<accession>A0A061RGH3</accession>
<organism evidence="6">
    <name type="scientific">Tetraselmis sp. GSL018</name>
    <dbReference type="NCBI Taxonomy" id="582737"/>
    <lineage>
        <taxon>Eukaryota</taxon>
        <taxon>Viridiplantae</taxon>
        <taxon>Chlorophyta</taxon>
        <taxon>core chlorophytes</taxon>
        <taxon>Chlorodendrophyceae</taxon>
        <taxon>Chlorodendrales</taxon>
        <taxon>Chlorodendraceae</taxon>
        <taxon>Tetraselmis</taxon>
    </lineage>
</organism>
<dbReference type="GO" id="GO:0002949">
    <property type="term" value="P:tRNA threonylcarbamoyladenosine modification"/>
    <property type="evidence" value="ECO:0007669"/>
    <property type="project" value="TreeGrafter"/>
</dbReference>
<dbReference type="GO" id="GO:0005829">
    <property type="term" value="C:cytosol"/>
    <property type="evidence" value="ECO:0007669"/>
    <property type="project" value="TreeGrafter"/>
</dbReference>
<dbReference type="Gene3D" id="3.30.2380.10">
    <property type="entry name" value="CGI121/TPRKB"/>
    <property type="match status" value="1"/>
</dbReference>
<gene>
    <name evidence="6" type="primary">CGI121</name>
    <name evidence="6" type="ORF">TSPGSL018_639</name>
</gene>
<feature type="non-terminal residue" evidence="6">
    <location>
        <position position="1"/>
    </location>
</feature>
<dbReference type="Pfam" id="PF08617">
    <property type="entry name" value="CGI-121"/>
    <property type="match status" value="1"/>
</dbReference>
<dbReference type="GO" id="GO:0005634">
    <property type="term" value="C:nucleus"/>
    <property type="evidence" value="ECO:0007669"/>
    <property type="project" value="UniProtKB-SubCell"/>
</dbReference>
<proteinExistence type="inferred from homology"/>
<keyword evidence="4 5" id="KW-0539">Nucleus</keyword>
<dbReference type="SUPFAM" id="SSF143870">
    <property type="entry name" value="PF0523-like"/>
    <property type="match status" value="1"/>
</dbReference>
<dbReference type="InterPro" id="IPR036504">
    <property type="entry name" value="CGI121/TPRKB_sf"/>
</dbReference>
<evidence type="ECO:0000256" key="3">
    <source>
        <dbReference type="ARBA" id="ARBA00022694"/>
    </source>
</evidence>
<sequence length="170" mass="18128">LSFECFPDKSLSVLLFNNVSNGGEIKENIVSGGPASSAAFINAELVPDMFTLQLAAVKALIAEARGGLITRSLHSEVVYNLSGSKHISESLKRWGVSDDTKKLLVACFDASPEQLEGVHQLVKGTQVPLESLPSLADEDGMRKRFKIASEELLAGGIADAVAMRIAARNC</sequence>
<dbReference type="EMBL" id="GBEZ01014008">
    <property type="protein sequence ID" value="JAC72032.1"/>
    <property type="molecule type" value="Transcribed_RNA"/>
</dbReference>